<dbReference type="AlphaFoldDB" id="A0A8S0RTV4"/>
<sequence length="141" mass="15218">MAPIGRTTATATTPIDIEARVLGRLPQDLYGGHMEPCLDEQDMRADIGIEHLQDGAHIARRSDDDQDPMPVATNNLLVTYDSYSSDRGAVKPSYVAPINDAEFKDCAVTDGDGVVTKAPLPTTVLEAGCPLPTTRQHFARL</sequence>
<comment type="caution">
    <text evidence="1">The sequence shown here is derived from an EMBL/GenBank/DDBJ whole genome shotgun (WGS) entry which is preliminary data.</text>
</comment>
<evidence type="ECO:0000313" key="1">
    <source>
        <dbReference type="EMBL" id="CAA2982451.1"/>
    </source>
</evidence>
<gene>
    <name evidence="1" type="ORF">OLEA9_A113444</name>
</gene>
<organism evidence="1 2">
    <name type="scientific">Olea europaea subsp. europaea</name>
    <dbReference type="NCBI Taxonomy" id="158383"/>
    <lineage>
        <taxon>Eukaryota</taxon>
        <taxon>Viridiplantae</taxon>
        <taxon>Streptophyta</taxon>
        <taxon>Embryophyta</taxon>
        <taxon>Tracheophyta</taxon>
        <taxon>Spermatophyta</taxon>
        <taxon>Magnoliopsida</taxon>
        <taxon>eudicotyledons</taxon>
        <taxon>Gunneridae</taxon>
        <taxon>Pentapetalae</taxon>
        <taxon>asterids</taxon>
        <taxon>lamiids</taxon>
        <taxon>Lamiales</taxon>
        <taxon>Oleaceae</taxon>
        <taxon>Oleeae</taxon>
        <taxon>Olea</taxon>
    </lineage>
</organism>
<accession>A0A8S0RTV4</accession>
<name>A0A8S0RTV4_OLEEU</name>
<dbReference type="Gramene" id="OE9A113444T1">
    <property type="protein sequence ID" value="OE9A113444C1"/>
    <property type="gene ID" value="OE9A113444"/>
</dbReference>
<proteinExistence type="predicted"/>
<protein>
    <submittedName>
        <fullName evidence="1">Uncharacterized protein</fullName>
    </submittedName>
</protein>
<evidence type="ECO:0000313" key="2">
    <source>
        <dbReference type="Proteomes" id="UP000594638"/>
    </source>
</evidence>
<dbReference type="EMBL" id="CACTIH010003696">
    <property type="protein sequence ID" value="CAA2982451.1"/>
    <property type="molecule type" value="Genomic_DNA"/>
</dbReference>
<keyword evidence="2" id="KW-1185">Reference proteome</keyword>
<dbReference type="Proteomes" id="UP000594638">
    <property type="component" value="Unassembled WGS sequence"/>
</dbReference>
<reference evidence="1 2" key="1">
    <citation type="submission" date="2019-12" db="EMBL/GenBank/DDBJ databases">
        <authorList>
            <person name="Alioto T."/>
            <person name="Alioto T."/>
            <person name="Gomez Garrido J."/>
        </authorList>
    </citation>
    <scope>NUCLEOTIDE SEQUENCE [LARGE SCALE GENOMIC DNA]</scope>
</reference>